<proteinExistence type="predicted"/>
<dbReference type="RefSeq" id="WP_025803115.1">
    <property type="nucleotide sequence ID" value="NZ_CP053842.1"/>
</dbReference>
<organism evidence="1 2">
    <name type="scientific">Campylobacter corcagiensis</name>
    <dbReference type="NCBI Taxonomy" id="1448857"/>
    <lineage>
        <taxon>Bacteria</taxon>
        <taxon>Pseudomonadati</taxon>
        <taxon>Campylobacterota</taxon>
        <taxon>Epsilonproteobacteria</taxon>
        <taxon>Campylobacterales</taxon>
        <taxon>Campylobacteraceae</taxon>
        <taxon>Campylobacter</taxon>
    </lineage>
</organism>
<evidence type="ECO:0000313" key="1">
    <source>
        <dbReference type="EMBL" id="QOQ87550.1"/>
    </source>
</evidence>
<protein>
    <submittedName>
        <fullName evidence="1">Uncharacterized protein</fullName>
    </submittedName>
</protein>
<gene>
    <name evidence="1" type="ORF">IMC76_01675</name>
</gene>
<sequence length="125" mass="14063">MQIIGHELIKFNKFKEVSDVQNLVNFDNVIFKFSEELIKAALDTNKTFSVYANSQNEVVLANALGAKFIVISNENSFLIQEAMKYAEYYLFDSKIATIVDNFDNDLNIALNLGVDAVIHRAAIVP</sequence>
<reference evidence="1 2" key="1">
    <citation type="submission" date="2020-10" db="EMBL/GenBank/DDBJ databases">
        <title>Campylobacter and Helicobacter PacBio genomes.</title>
        <authorList>
            <person name="Lane C."/>
        </authorList>
    </citation>
    <scope>NUCLEOTIDE SEQUENCE [LARGE SCALE GENOMIC DNA]</scope>
    <source>
        <strain evidence="1 2">2016D-0077</strain>
    </source>
</reference>
<evidence type="ECO:0000313" key="2">
    <source>
        <dbReference type="Proteomes" id="UP000594749"/>
    </source>
</evidence>
<dbReference type="Proteomes" id="UP000594749">
    <property type="component" value="Chromosome"/>
</dbReference>
<dbReference type="OrthoDB" id="5339711at2"/>
<dbReference type="EMBL" id="CP063078">
    <property type="protein sequence ID" value="QOQ87550.1"/>
    <property type="molecule type" value="Genomic_DNA"/>
</dbReference>
<accession>A0A7M1LGI6</accession>
<dbReference type="AlphaFoldDB" id="A0A7M1LGI6"/>
<keyword evidence="2" id="KW-1185">Reference proteome</keyword>
<name>A0A7M1LGI6_9BACT</name>